<dbReference type="Pfam" id="PF23947">
    <property type="entry name" value="DUF7281"/>
    <property type="match status" value="1"/>
</dbReference>
<proteinExistence type="predicted"/>
<accession>A0A482IT87</accession>
<sequence>MILNAPQVGFLQRLVADRPERRRSGDMAMYFSREYGIGKAFGRSFLYSTADWDAAARMLDNHDIPRERTEGSLRRADTVDYGGISEKALGSRPHGNAVAVRSAFGACSLDGQPLGVLPDGAYTVLCVEDVVRIQCQQLIVVENLETFRYLGRYRWIQYAGLPTLAIFRGDTKFGLNDASEAIAGHAAQVLAFTDFDPAGLFIASQLPRLAGLVLPELDWLRDATIRGKRHDLYEDQIGQCAGMLEAPVQADIARAFRLLRELKAGYAQEWMERAPVRDCSVKSISGSRVSR</sequence>
<organism evidence="2 3">
    <name type="scientific">Cupriavidus metallidurans</name>
    <dbReference type="NCBI Taxonomy" id="119219"/>
    <lineage>
        <taxon>Bacteria</taxon>
        <taxon>Pseudomonadati</taxon>
        <taxon>Pseudomonadota</taxon>
        <taxon>Betaproteobacteria</taxon>
        <taxon>Burkholderiales</taxon>
        <taxon>Burkholderiaceae</taxon>
        <taxon>Cupriavidus</taxon>
    </lineage>
</organism>
<feature type="domain" description="DUF7281" evidence="1">
    <location>
        <begin position="100"/>
        <end position="271"/>
    </location>
</feature>
<dbReference type="InterPro" id="IPR055705">
    <property type="entry name" value="DUF7281"/>
</dbReference>
<evidence type="ECO:0000313" key="3">
    <source>
        <dbReference type="Proteomes" id="UP000253772"/>
    </source>
</evidence>
<evidence type="ECO:0000259" key="1">
    <source>
        <dbReference type="Pfam" id="PF23947"/>
    </source>
</evidence>
<dbReference type="RefSeq" id="WP_024570106.1">
    <property type="nucleotide sequence ID" value="NZ_CP037900.1"/>
</dbReference>
<dbReference type="EMBL" id="CP037900">
    <property type="protein sequence ID" value="QBP10030.1"/>
    <property type="molecule type" value="Genomic_DNA"/>
</dbReference>
<protein>
    <recommendedName>
        <fullName evidence="1">DUF7281 domain-containing protein</fullName>
    </recommendedName>
</protein>
<dbReference type="AlphaFoldDB" id="A0A482IT87"/>
<dbReference type="Proteomes" id="UP000253772">
    <property type="component" value="Chromosome c1"/>
</dbReference>
<reference evidence="2 3" key="1">
    <citation type="submission" date="2019-03" db="EMBL/GenBank/DDBJ databases">
        <title>Comparative insights into the high quality Complete genome sequence of highly metal resistant Cupriavidus metallidurans strain BS1 isolated from a gold-copper mine.</title>
        <authorList>
            <person name="Mazhar H.S."/>
            <person name="Rensing C."/>
        </authorList>
    </citation>
    <scope>NUCLEOTIDE SEQUENCE [LARGE SCALE GENOMIC DNA]</scope>
    <source>
        <strain evidence="2 3">BS1</strain>
    </source>
</reference>
<gene>
    <name evidence="2" type="ORF">DDF84_009780</name>
</gene>
<name>A0A482IT87_9BURK</name>
<dbReference type="OrthoDB" id="8564671at2"/>
<evidence type="ECO:0000313" key="2">
    <source>
        <dbReference type="EMBL" id="QBP10030.1"/>
    </source>
</evidence>